<name>A0A847D6L0_9LACT</name>
<organism evidence="2 3">
    <name type="scientific">Trichococcus flocculiformis</name>
    <dbReference type="NCBI Taxonomy" id="82803"/>
    <lineage>
        <taxon>Bacteria</taxon>
        <taxon>Bacillati</taxon>
        <taxon>Bacillota</taxon>
        <taxon>Bacilli</taxon>
        <taxon>Lactobacillales</taxon>
        <taxon>Carnobacteriaceae</taxon>
        <taxon>Trichococcus</taxon>
    </lineage>
</organism>
<evidence type="ECO:0000259" key="1">
    <source>
        <dbReference type="Pfam" id="PF13302"/>
    </source>
</evidence>
<dbReference type="InterPro" id="IPR000182">
    <property type="entry name" value="GNAT_dom"/>
</dbReference>
<dbReference type="EMBL" id="JAAZCD010000193">
    <property type="protein sequence ID" value="NLD32288.1"/>
    <property type="molecule type" value="Genomic_DNA"/>
</dbReference>
<dbReference type="Gene3D" id="3.40.630.30">
    <property type="match status" value="1"/>
</dbReference>
<protein>
    <submittedName>
        <fullName evidence="2">GNAT family N-acetyltransferase</fullName>
    </submittedName>
</protein>
<proteinExistence type="predicted"/>
<dbReference type="InterPro" id="IPR016181">
    <property type="entry name" value="Acyl_CoA_acyltransferase"/>
</dbReference>
<reference evidence="2 3" key="1">
    <citation type="journal article" date="2020" name="Biotechnol. Biofuels">
        <title>New insights from the biogas microbiome by comprehensive genome-resolved metagenomics of nearly 1600 species originating from multiple anaerobic digesters.</title>
        <authorList>
            <person name="Campanaro S."/>
            <person name="Treu L."/>
            <person name="Rodriguez-R L.M."/>
            <person name="Kovalovszki A."/>
            <person name="Ziels R.M."/>
            <person name="Maus I."/>
            <person name="Zhu X."/>
            <person name="Kougias P.G."/>
            <person name="Basile A."/>
            <person name="Luo G."/>
            <person name="Schluter A."/>
            <person name="Konstantinidis K.T."/>
            <person name="Angelidaki I."/>
        </authorList>
    </citation>
    <scope>NUCLEOTIDE SEQUENCE [LARGE SCALE GENOMIC DNA]</scope>
    <source>
        <strain evidence="2">AS07pgkLD_105</strain>
    </source>
</reference>
<dbReference type="Pfam" id="PF13302">
    <property type="entry name" value="Acetyltransf_3"/>
    <property type="match status" value="1"/>
</dbReference>
<dbReference type="RefSeq" id="WP_276646724.1">
    <property type="nucleotide sequence ID" value="NZ_JAAZCD010000193.1"/>
</dbReference>
<evidence type="ECO:0000313" key="2">
    <source>
        <dbReference type="EMBL" id="NLD32288.1"/>
    </source>
</evidence>
<gene>
    <name evidence="2" type="ORF">GX662_08530</name>
</gene>
<evidence type="ECO:0000313" key="3">
    <source>
        <dbReference type="Proteomes" id="UP000589373"/>
    </source>
</evidence>
<dbReference type="AlphaFoldDB" id="A0A847D6L0"/>
<accession>A0A847D6L0</accession>
<sequence length="170" mass="19536">MPIEGIAQPELLAITPTLRLRRYDGEDSYALAWYRDKDLVWMVDAVRTSYDIEQIQFMYTYQEAHGELYWIEKREDTGWTPIGDVCLSKKDIAIVIGPTAARGQGIGKQVLLCLVQRAKTLEWQALYVKDIYEWNAASQALFIGVGFVPSEKTEQGHSYVLQLKEQILFE</sequence>
<keyword evidence="2" id="KW-0808">Transferase</keyword>
<dbReference type="GO" id="GO:0016747">
    <property type="term" value="F:acyltransferase activity, transferring groups other than amino-acyl groups"/>
    <property type="evidence" value="ECO:0007669"/>
    <property type="project" value="InterPro"/>
</dbReference>
<comment type="caution">
    <text evidence="2">The sequence shown here is derived from an EMBL/GenBank/DDBJ whole genome shotgun (WGS) entry which is preliminary data.</text>
</comment>
<feature type="domain" description="N-acetyltransferase" evidence="1">
    <location>
        <begin position="18"/>
        <end position="147"/>
    </location>
</feature>
<dbReference type="SUPFAM" id="SSF55729">
    <property type="entry name" value="Acyl-CoA N-acyltransferases (Nat)"/>
    <property type="match status" value="1"/>
</dbReference>
<dbReference type="Proteomes" id="UP000589373">
    <property type="component" value="Unassembled WGS sequence"/>
</dbReference>